<evidence type="ECO:0000313" key="1">
    <source>
        <dbReference type="EMBL" id="DAD67679.1"/>
    </source>
</evidence>
<proteinExistence type="predicted"/>
<accession>A0A8S5LCM0</accession>
<protein>
    <submittedName>
        <fullName evidence="1">Uncharacterized protein</fullName>
    </submittedName>
</protein>
<dbReference type="EMBL" id="BK014682">
    <property type="protein sequence ID" value="DAD67679.1"/>
    <property type="molecule type" value="Genomic_DNA"/>
</dbReference>
<sequence>MFGKKKQPGIQVMHYEGIEGFATDYPCRLELDAEMLTITRIKPETTVTLPVNRIQSISALEESQFMQKYHGNAASTGRNGIKKYFLVIMYDKGMLAFWGTAKEYGQFIKMQFGQTAAPSHISL</sequence>
<organism evidence="1">
    <name type="scientific">Siphoviridae sp. ctYKh4</name>
    <dbReference type="NCBI Taxonomy" id="2823586"/>
    <lineage>
        <taxon>Viruses</taxon>
        <taxon>Duplodnaviria</taxon>
        <taxon>Heunggongvirae</taxon>
        <taxon>Uroviricota</taxon>
        <taxon>Caudoviricetes</taxon>
    </lineage>
</organism>
<reference evidence="1" key="1">
    <citation type="journal article" date="2021" name="Proc. Natl. Acad. Sci. U.S.A.">
        <title>A Catalog of Tens of Thousands of Viruses from Human Metagenomes Reveals Hidden Associations with Chronic Diseases.</title>
        <authorList>
            <person name="Tisza M.J."/>
            <person name="Buck C.B."/>
        </authorList>
    </citation>
    <scope>NUCLEOTIDE SEQUENCE</scope>
    <source>
        <strain evidence="1">CtYKh4</strain>
    </source>
</reference>
<name>A0A8S5LCM0_9CAUD</name>